<feature type="non-terminal residue" evidence="2">
    <location>
        <position position="1"/>
    </location>
</feature>
<feature type="region of interest" description="Disordered" evidence="1">
    <location>
        <begin position="35"/>
        <end position="60"/>
    </location>
</feature>
<gene>
    <name evidence="2" type="ORF">NDU88_003300</name>
</gene>
<comment type="caution">
    <text evidence="2">The sequence shown here is derived from an EMBL/GenBank/DDBJ whole genome shotgun (WGS) entry which is preliminary data.</text>
</comment>
<accession>A0AAV7NIY6</accession>
<feature type="region of interest" description="Disordered" evidence="1">
    <location>
        <begin position="1"/>
        <end position="23"/>
    </location>
</feature>
<dbReference type="Proteomes" id="UP001066276">
    <property type="component" value="Chromosome 8"/>
</dbReference>
<keyword evidence="3" id="KW-1185">Reference proteome</keyword>
<evidence type="ECO:0000313" key="3">
    <source>
        <dbReference type="Proteomes" id="UP001066276"/>
    </source>
</evidence>
<proteinExistence type="predicted"/>
<organism evidence="2 3">
    <name type="scientific">Pleurodeles waltl</name>
    <name type="common">Iberian ribbed newt</name>
    <dbReference type="NCBI Taxonomy" id="8319"/>
    <lineage>
        <taxon>Eukaryota</taxon>
        <taxon>Metazoa</taxon>
        <taxon>Chordata</taxon>
        <taxon>Craniata</taxon>
        <taxon>Vertebrata</taxon>
        <taxon>Euteleostomi</taxon>
        <taxon>Amphibia</taxon>
        <taxon>Batrachia</taxon>
        <taxon>Caudata</taxon>
        <taxon>Salamandroidea</taxon>
        <taxon>Salamandridae</taxon>
        <taxon>Pleurodelinae</taxon>
        <taxon>Pleurodeles</taxon>
    </lineage>
</organism>
<dbReference type="AlphaFoldDB" id="A0AAV7NIY6"/>
<protein>
    <submittedName>
        <fullName evidence="2">Uncharacterized protein</fullName>
    </submittedName>
</protein>
<evidence type="ECO:0000313" key="2">
    <source>
        <dbReference type="EMBL" id="KAJ1115072.1"/>
    </source>
</evidence>
<sequence length="60" mass="6754">GRRNGIGETENSQQEVNHPHERQLLPLRSAELSRELKGSDNLSQPSMHEASRNPDYCANV</sequence>
<evidence type="ECO:0000256" key="1">
    <source>
        <dbReference type="SAM" id="MobiDB-lite"/>
    </source>
</evidence>
<name>A0AAV7NIY6_PLEWA</name>
<reference evidence="2" key="1">
    <citation type="journal article" date="2022" name="bioRxiv">
        <title>Sequencing and chromosome-scale assembly of the giantPleurodeles waltlgenome.</title>
        <authorList>
            <person name="Brown T."/>
            <person name="Elewa A."/>
            <person name="Iarovenko S."/>
            <person name="Subramanian E."/>
            <person name="Araus A.J."/>
            <person name="Petzold A."/>
            <person name="Susuki M."/>
            <person name="Suzuki K.-i.T."/>
            <person name="Hayashi T."/>
            <person name="Toyoda A."/>
            <person name="Oliveira C."/>
            <person name="Osipova E."/>
            <person name="Leigh N.D."/>
            <person name="Simon A."/>
            <person name="Yun M.H."/>
        </authorList>
    </citation>
    <scope>NUCLEOTIDE SEQUENCE</scope>
    <source>
        <strain evidence="2">20211129_DDA</strain>
        <tissue evidence="2">Liver</tissue>
    </source>
</reference>
<dbReference type="EMBL" id="JANPWB010000012">
    <property type="protein sequence ID" value="KAJ1115072.1"/>
    <property type="molecule type" value="Genomic_DNA"/>
</dbReference>